<dbReference type="EMBL" id="JANBOJ010000773">
    <property type="protein sequence ID" value="KAJ1718614.1"/>
    <property type="molecule type" value="Genomic_DNA"/>
</dbReference>
<feature type="compositionally biased region" description="Basic and acidic residues" evidence="1">
    <location>
        <begin position="16"/>
        <end position="26"/>
    </location>
</feature>
<evidence type="ECO:0000313" key="2">
    <source>
        <dbReference type="EMBL" id="KAJ1718614.1"/>
    </source>
</evidence>
<dbReference type="Proteomes" id="UP001149813">
    <property type="component" value="Unassembled WGS sequence"/>
</dbReference>
<feature type="region of interest" description="Disordered" evidence="1">
    <location>
        <begin position="92"/>
        <end position="112"/>
    </location>
</feature>
<feature type="region of interest" description="Disordered" evidence="1">
    <location>
        <begin position="45"/>
        <end position="75"/>
    </location>
</feature>
<gene>
    <name evidence="2" type="ORF">LPJ53_006418</name>
</gene>
<dbReference type="AlphaFoldDB" id="A0A9W8CMN2"/>
<feature type="compositionally biased region" description="Basic and acidic residues" evidence="1">
    <location>
        <begin position="102"/>
        <end position="112"/>
    </location>
</feature>
<sequence length="112" mass="11057">MSTKVRSGYRPVGDGRTAKPGDRSSAAEDDPVAVAGGIPAVVGDYTAAADRNPEEGAAGHTAAGEGNPGDAAGEDIAELRGLGADTRAVAVEDTPEDAAEEGEVHSLEAEAG</sequence>
<accession>A0A9W8CMN2</accession>
<comment type="caution">
    <text evidence="2">The sequence shown here is derived from an EMBL/GenBank/DDBJ whole genome shotgun (WGS) entry which is preliminary data.</text>
</comment>
<protein>
    <submittedName>
        <fullName evidence="2">Uncharacterized protein</fullName>
    </submittedName>
</protein>
<organism evidence="2 3">
    <name type="scientific">Coemansia erecta</name>
    <dbReference type="NCBI Taxonomy" id="147472"/>
    <lineage>
        <taxon>Eukaryota</taxon>
        <taxon>Fungi</taxon>
        <taxon>Fungi incertae sedis</taxon>
        <taxon>Zoopagomycota</taxon>
        <taxon>Kickxellomycotina</taxon>
        <taxon>Kickxellomycetes</taxon>
        <taxon>Kickxellales</taxon>
        <taxon>Kickxellaceae</taxon>
        <taxon>Coemansia</taxon>
    </lineage>
</organism>
<keyword evidence="3" id="KW-1185">Reference proteome</keyword>
<evidence type="ECO:0000256" key="1">
    <source>
        <dbReference type="SAM" id="MobiDB-lite"/>
    </source>
</evidence>
<evidence type="ECO:0000313" key="3">
    <source>
        <dbReference type="Proteomes" id="UP001149813"/>
    </source>
</evidence>
<proteinExistence type="predicted"/>
<name>A0A9W8CMN2_9FUNG</name>
<feature type="compositionally biased region" description="Low complexity" evidence="1">
    <location>
        <begin position="55"/>
        <end position="65"/>
    </location>
</feature>
<reference evidence="2" key="1">
    <citation type="submission" date="2022-07" db="EMBL/GenBank/DDBJ databases">
        <title>Phylogenomic reconstructions and comparative analyses of Kickxellomycotina fungi.</title>
        <authorList>
            <person name="Reynolds N.K."/>
            <person name="Stajich J.E."/>
            <person name="Barry K."/>
            <person name="Grigoriev I.V."/>
            <person name="Crous P."/>
            <person name="Smith M.E."/>
        </authorList>
    </citation>
    <scope>NUCLEOTIDE SEQUENCE</scope>
    <source>
        <strain evidence="2">NBRC 32514</strain>
    </source>
</reference>
<feature type="region of interest" description="Disordered" evidence="1">
    <location>
        <begin position="1"/>
        <end position="32"/>
    </location>
</feature>